<dbReference type="PANTHER" id="PTHR35586">
    <property type="entry name" value="SLL1691 PROTEIN"/>
    <property type="match status" value="1"/>
</dbReference>
<feature type="compositionally biased region" description="Basic and acidic residues" evidence="1">
    <location>
        <begin position="1"/>
        <end position="11"/>
    </location>
</feature>
<accession>A0A3R8LQK3</accession>
<dbReference type="Pfam" id="PF14261">
    <property type="entry name" value="DUF4351"/>
    <property type="match status" value="1"/>
</dbReference>
<comment type="caution">
    <text evidence="3">The sequence shown here is derived from an EMBL/GenBank/DDBJ whole genome shotgun (WGS) entry which is preliminary data.</text>
</comment>
<name>A0A3R8LQK3_9BURK</name>
<feature type="region of interest" description="Disordered" evidence="1">
    <location>
        <begin position="1"/>
        <end position="47"/>
    </location>
</feature>
<dbReference type="InterPro" id="IPR025587">
    <property type="entry name" value="DUF4351"/>
</dbReference>
<dbReference type="OrthoDB" id="932587at2"/>
<feature type="domain" description="DUF4351" evidence="2">
    <location>
        <begin position="304"/>
        <end position="356"/>
    </location>
</feature>
<reference evidence="3 4" key="1">
    <citation type="submission" date="2018-11" db="EMBL/GenBank/DDBJ databases">
        <title>Genome sequencing of Lautropia sp. KCOM 2505 (= ChDC F240).</title>
        <authorList>
            <person name="Kook J.-K."/>
            <person name="Park S.-N."/>
            <person name="Lim Y.K."/>
        </authorList>
    </citation>
    <scope>NUCLEOTIDE SEQUENCE [LARGE SCALE GENOMIC DNA]</scope>
    <source>
        <strain evidence="3 4">KCOM 2505</strain>
    </source>
</reference>
<organism evidence="3 4">
    <name type="scientific">Lautropia dentalis</name>
    <dbReference type="NCBI Taxonomy" id="2490857"/>
    <lineage>
        <taxon>Bacteria</taxon>
        <taxon>Pseudomonadati</taxon>
        <taxon>Pseudomonadota</taxon>
        <taxon>Betaproteobacteria</taxon>
        <taxon>Burkholderiales</taxon>
        <taxon>Burkholderiaceae</taxon>
        <taxon>Lautropia</taxon>
    </lineage>
</organism>
<evidence type="ECO:0000259" key="2">
    <source>
        <dbReference type="Pfam" id="PF14261"/>
    </source>
</evidence>
<dbReference type="EMBL" id="RRUE01000002">
    <property type="protein sequence ID" value="RRN44026.1"/>
    <property type="molecule type" value="Genomic_DNA"/>
</dbReference>
<keyword evidence="4" id="KW-1185">Reference proteome</keyword>
<protein>
    <submittedName>
        <fullName evidence="3">DUF4351 domain-containing protein</fullName>
    </submittedName>
</protein>
<feature type="compositionally biased region" description="Basic residues" evidence="1">
    <location>
        <begin position="29"/>
        <end position="41"/>
    </location>
</feature>
<dbReference type="AlphaFoldDB" id="A0A3R8LQK3"/>
<gene>
    <name evidence="3" type="ORF">EHV23_11630</name>
</gene>
<dbReference type="PANTHER" id="PTHR35586:SF1">
    <property type="entry name" value="SLL1691 PROTEIN"/>
    <property type="match status" value="1"/>
</dbReference>
<evidence type="ECO:0000313" key="4">
    <source>
        <dbReference type="Proteomes" id="UP000270261"/>
    </source>
</evidence>
<evidence type="ECO:0000256" key="1">
    <source>
        <dbReference type="SAM" id="MobiDB-lite"/>
    </source>
</evidence>
<evidence type="ECO:0000313" key="3">
    <source>
        <dbReference type="EMBL" id="RRN44026.1"/>
    </source>
</evidence>
<proteinExistence type="predicted"/>
<sequence length="361" mass="41580">MGIHHKPESHQVRRSRHGPRGRSALGRQLARKRASSRRRAQGRQPISHDQNFKNLILDFPRQALAFFLPQERIPLDDSVVVRPIRQEASKLRFWHRNLIMDTPLRVEWPDGEREPLIVLLEEDTVTSRFDPLRLHEYLARLMRQEKTQRVVVVVIFLRRGKIERALVAAGDHTQTLKFTWVPCELAGMQAADFAGSSNIVARLVSVCMQYPSDRASRVRVYGQAVQGLLTLVAAPDLQRKYLDFIEDYLTLDASEWHLYEQLYPTENRKMGAFMQRWLEKGRQEGILLGTERGIEIGEARGEERGRLSGLRDTVARQLTLRFGPLDAATQQKLEQASPEQLDHWAEALLTAGTLEEVFRLQ</sequence>
<dbReference type="RefSeq" id="WP_125096225.1">
    <property type="nucleotide sequence ID" value="NZ_RRUE01000002.1"/>
</dbReference>
<dbReference type="Proteomes" id="UP000270261">
    <property type="component" value="Unassembled WGS sequence"/>
</dbReference>